<dbReference type="GO" id="GO:0016791">
    <property type="term" value="F:phosphatase activity"/>
    <property type="evidence" value="ECO:0007669"/>
    <property type="project" value="TreeGrafter"/>
</dbReference>
<feature type="binding site" evidence="4">
    <location>
        <position position="22"/>
    </location>
    <ligand>
        <name>Mg(2+)</name>
        <dbReference type="ChEBI" id="CHEBI:18420"/>
    </ligand>
</feature>
<dbReference type="InterPro" id="IPR036412">
    <property type="entry name" value="HAD-like_sf"/>
</dbReference>
<keyword evidence="6" id="KW-1185">Reference proteome</keyword>
<feature type="active site" description="Nucleophile" evidence="2">
    <location>
        <position position="20"/>
    </location>
</feature>
<feature type="binding site" evidence="3">
    <location>
        <position position="195"/>
    </location>
    <ligand>
        <name>substrate</name>
    </ligand>
</feature>
<reference evidence="5" key="1">
    <citation type="submission" date="2023-03" db="EMBL/GenBank/DDBJ databases">
        <title>Andean soil-derived lignocellulolytic bacterial consortium as a source of novel taxa and putative plastic-active enzymes.</title>
        <authorList>
            <person name="Diaz-Garcia L."/>
            <person name="Chuvochina M."/>
            <person name="Feuerriegel G."/>
            <person name="Bunk B."/>
            <person name="Sproer C."/>
            <person name="Streit W.R."/>
            <person name="Rodriguez L.M."/>
            <person name="Overmann J."/>
            <person name="Jimenez D.J."/>
        </authorList>
    </citation>
    <scope>NUCLEOTIDE SEQUENCE</scope>
    <source>
        <strain evidence="5">MAG 2441</strain>
    </source>
</reference>
<feature type="binding site" evidence="4">
    <location>
        <position position="220"/>
    </location>
    <ligand>
        <name>Mg(2+)</name>
        <dbReference type="ChEBI" id="CHEBI:18420"/>
    </ligand>
</feature>
<comment type="cofactor">
    <cofactor evidence="4">
        <name>Mg(2+)</name>
        <dbReference type="ChEBI" id="CHEBI:18420"/>
    </cofactor>
    <text evidence="4">Divalent metal ions. Mg(2+) is the most effective.</text>
</comment>
<evidence type="ECO:0000256" key="3">
    <source>
        <dbReference type="PIRSR" id="PIRSR000915-2"/>
    </source>
</evidence>
<dbReference type="PIRSF" id="PIRSF000915">
    <property type="entry name" value="PGP-type_phosphatase"/>
    <property type="match status" value="1"/>
</dbReference>
<dbReference type="SUPFAM" id="SSF56784">
    <property type="entry name" value="HAD-like"/>
    <property type="match status" value="1"/>
</dbReference>
<dbReference type="Gene3D" id="3.40.50.1000">
    <property type="entry name" value="HAD superfamily/HAD-like"/>
    <property type="match status" value="2"/>
</dbReference>
<dbReference type="Pfam" id="PF13242">
    <property type="entry name" value="Hydrolase_like"/>
    <property type="match status" value="1"/>
</dbReference>
<protein>
    <recommendedName>
        <fullName evidence="1">Acid sugar phosphatase</fullName>
        <ecNumber evidence="1">3.1.3.-</ecNumber>
    </recommendedName>
</protein>
<evidence type="ECO:0000256" key="1">
    <source>
        <dbReference type="PIRNR" id="PIRNR000915"/>
    </source>
</evidence>
<keyword evidence="5" id="KW-0378">Hydrolase</keyword>
<dbReference type="GO" id="GO:0046872">
    <property type="term" value="F:metal ion binding"/>
    <property type="evidence" value="ECO:0007669"/>
    <property type="project" value="UniProtKB-KW"/>
</dbReference>
<keyword evidence="1 4" id="KW-0460">Magnesium</keyword>
<proteinExistence type="inferred from homology"/>
<evidence type="ECO:0000313" key="5">
    <source>
        <dbReference type="EMBL" id="WEK55822.1"/>
    </source>
</evidence>
<evidence type="ECO:0000256" key="2">
    <source>
        <dbReference type="PIRSR" id="PIRSR000915-1"/>
    </source>
</evidence>
<evidence type="ECO:0000256" key="4">
    <source>
        <dbReference type="PIRSR" id="PIRSR000915-3"/>
    </source>
</evidence>
<accession>A0AA95JE91</accession>
<feature type="active site" description="Proton donor" evidence="2">
    <location>
        <position position="22"/>
    </location>
</feature>
<dbReference type="InterPro" id="IPR023214">
    <property type="entry name" value="HAD_sf"/>
</dbReference>
<comment type="similarity">
    <text evidence="1">Belongs to the HAD-like hydrolase superfamily. NagD family.</text>
</comment>
<dbReference type="Pfam" id="PF13344">
    <property type="entry name" value="Hydrolase_6"/>
    <property type="match status" value="1"/>
</dbReference>
<gene>
    <name evidence="5" type="ORF">P0Y55_07185</name>
</gene>
<dbReference type="EMBL" id="CP119317">
    <property type="protein sequence ID" value="WEK55822.1"/>
    <property type="molecule type" value="Genomic_DNA"/>
</dbReference>
<name>A0AA95JE91_9BACL</name>
<dbReference type="PANTHER" id="PTHR19288">
    <property type="entry name" value="4-NITROPHENYLPHOSPHATASE-RELATED"/>
    <property type="match status" value="1"/>
</dbReference>
<dbReference type="AlphaFoldDB" id="A0AA95JE91"/>
<keyword evidence="1 4" id="KW-0479">Metal-binding</keyword>
<dbReference type="Proteomes" id="UP001178662">
    <property type="component" value="Chromosome"/>
</dbReference>
<dbReference type="InterPro" id="IPR006357">
    <property type="entry name" value="HAD-SF_hydro_IIA"/>
</dbReference>
<comment type="function">
    <text evidence="1">Catalyzes the dephosphorylation of 2-6 carbon acid sugars in vitro.</text>
</comment>
<feature type="binding site" evidence="4">
    <location>
        <position position="20"/>
    </location>
    <ligand>
        <name>Mg(2+)</name>
        <dbReference type="ChEBI" id="CHEBI:18420"/>
    </ligand>
</feature>
<dbReference type="PANTHER" id="PTHR19288:SF95">
    <property type="entry name" value="D-GLYCEROL 3-PHOSPHATE PHOSPHATASE"/>
    <property type="match status" value="1"/>
</dbReference>
<dbReference type="GO" id="GO:0005737">
    <property type="term" value="C:cytoplasm"/>
    <property type="evidence" value="ECO:0007669"/>
    <property type="project" value="TreeGrafter"/>
</dbReference>
<dbReference type="EC" id="3.1.3.-" evidence="1"/>
<evidence type="ECO:0000313" key="6">
    <source>
        <dbReference type="Proteomes" id="UP001178662"/>
    </source>
</evidence>
<dbReference type="NCBIfam" id="TIGR01460">
    <property type="entry name" value="HAD-SF-IIA"/>
    <property type="match status" value="1"/>
</dbReference>
<sequence length="275" mass="30133">MKPIYNKLIGLPEPEVLLFDLDGTLYRGNTRITGADRLIAELEQKGKRCFFVTNNSTRTPSEVAHHLKQMGIEADEARVVTSATATAYYINQNYTNATAYVIGERGLREALTEIGVRILEDASHEHVDLVIQGLDRQLTYAQLTRGLQHLLQGAKFIQTNPDRLLPMDDRFIIGAGSIGAALQASSGIEPIVIGKPSPILMNYAMQIAGAKTENTWVIGDNPYTDIAAGEAVGCSSIMVLTGFCNIDNWEQHCHNAGVTPQAVCEDLQVLHQMLI</sequence>
<organism evidence="5 6">
    <name type="scientific">Candidatus Cohnella colombiensis</name>
    <dbReference type="NCBI Taxonomy" id="3121368"/>
    <lineage>
        <taxon>Bacteria</taxon>
        <taxon>Bacillati</taxon>
        <taxon>Bacillota</taxon>
        <taxon>Bacilli</taxon>
        <taxon>Bacillales</taxon>
        <taxon>Paenibacillaceae</taxon>
        <taxon>Cohnella</taxon>
    </lineage>
</organism>